<feature type="region of interest" description="Disordered" evidence="1">
    <location>
        <begin position="311"/>
        <end position="331"/>
    </location>
</feature>
<organism evidence="2 4">
    <name type="scientific">Rotaria magnacalcarata</name>
    <dbReference type="NCBI Taxonomy" id="392030"/>
    <lineage>
        <taxon>Eukaryota</taxon>
        <taxon>Metazoa</taxon>
        <taxon>Spiralia</taxon>
        <taxon>Gnathifera</taxon>
        <taxon>Rotifera</taxon>
        <taxon>Eurotatoria</taxon>
        <taxon>Bdelloidea</taxon>
        <taxon>Philodinida</taxon>
        <taxon>Philodinidae</taxon>
        <taxon>Rotaria</taxon>
    </lineage>
</organism>
<protein>
    <submittedName>
        <fullName evidence="2">Uncharacterized protein</fullName>
    </submittedName>
</protein>
<dbReference type="Proteomes" id="UP000663887">
    <property type="component" value="Unassembled WGS sequence"/>
</dbReference>
<name>A0A816WFU0_9BILA</name>
<dbReference type="EMBL" id="CAJOBF010007071">
    <property type="protein sequence ID" value="CAF4222905.1"/>
    <property type="molecule type" value="Genomic_DNA"/>
</dbReference>
<accession>A0A816WFU0</accession>
<dbReference type="AlphaFoldDB" id="A0A816WFU0"/>
<proteinExistence type="predicted"/>
<evidence type="ECO:0000256" key="1">
    <source>
        <dbReference type="SAM" id="MobiDB-lite"/>
    </source>
</evidence>
<dbReference type="Proteomes" id="UP000663842">
    <property type="component" value="Unassembled WGS sequence"/>
</dbReference>
<feature type="compositionally biased region" description="Polar residues" evidence="1">
    <location>
        <begin position="406"/>
        <end position="417"/>
    </location>
</feature>
<sequence>MLSEAEYYTALQNVHNIPSHIQVQHRQNYTKLLKKQIKEYEYNLKYDNFQPLPYIPYFVNKTTTEPTLQQLIQAATSSSEFIMDTESINIYKRKNEPTLIQIQIILPYNLSLVMIVEMWHLPRNNTTCFTLIKQLFNIIFTTNKIIYLWGLKDELTPFVDFNLFSHDQLQSITPINLQHQFKLFWNEQHTHRNRISTSDDILEENCLCETCIGKKSSEPWSLQDSTAYLLKEYLPKILTREKFNLGLDPHLFNLDFQERQYRQQLTNYALNDCLSMQRILINMKNEKFEFKFHSKKPIKNKSFQLSQFTSDEDDDDLFSSQSTSTFSEPQEKISNQIISSKKLSTPSIITLENNLILSTQNELTMNHPPELIPSLVGLQGYSHDWKSMRTNENNSNLLDHANVQSESTSNFNAQNEPKNPREKLSADQLRQIHNRSCTIKQRRRYYKNELIFENIDYRFSIKQIKMILKEEKIPIYIVNTTTTTENTRKLFVAVRNAKLLKTYEQQTQHLFTKIHYEQLKASRRLLRDAQH</sequence>
<dbReference type="EMBL" id="CAJNRG010012016">
    <property type="protein sequence ID" value="CAF2136715.1"/>
    <property type="molecule type" value="Genomic_DNA"/>
</dbReference>
<feature type="region of interest" description="Disordered" evidence="1">
    <location>
        <begin position="406"/>
        <end position="425"/>
    </location>
</feature>
<reference evidence="2" key="1">
    <citation type="submission" date="2021-02" db="EMBL/GenBank/DDBJ databases">
        <authorList>
            <person name="Nowell W R."/>
        </authorList>
    </citation>
    <scope>NUCLEOTIDE SEQUENCE</scope>
</reference>
<evidence type="ECO:0000313" key="4">
    <source>
        <dbReference type="Proteomes" id="UP000663887"/>
    </source>
</evidence>
<evidence type="ECO:0000313" key="2">
    <source>
        <dbReference type="EMBL" id="CAF2136715.1"/>
    </source>
</evidence>
<evidence type="ECO:0000313" key="3">
    <source>
        <dbReference type="EMBL" id="CAF4222905.1"/>
    </source>
</evidence>
<comment type="caution">
    <text evidence="2">The sequence shown here is derived from an EMBL/GenBank/DDBJ whole genome shotgun (WGS) entry which is preliminary data.</text>
</comment>
<gene>
    <name evidence="3" type="ORF">UXM345_LOCUS29204</name>
    <name evidence="2" type="ORF">XDN619_LOCUS25962</name>
</gene>
<feature type="compositionally biased region" description="Polar residues" evidence="1">
    <location>
        <begin position="318"/>
        <end position="331"/>
    </location>
</feature>